<evidence type="ECO:0008006" key="4">
    <source>
        <dbReference type="Google" id="ProtNLM"/>
    </source>
</evidence>
<sequence length="181" mass="20312">MKAHWLVAFSALSIGTSAIAAENLPLEVTEHFDKEWRCTTSANVMIIEDGTVSTLPGFSFTLTLKQATLKTRVEAHFDKHPVLGQYLLSSSIPDFKYTQPRYRGDVIVIPGFTTGRLMSKFEHLSQGKNSYNTELHNVVLDLHIKEDTLNYTVYTPSLTMRAEGQKVSLYTEKGACHSDKK</sequence>
<evidence type="ECO:0000313" key="3">
    <source>
        <dbReference type="Proteomes" id="UP001218788"/>
    </source>
</evidence>
<reference evidence="2 3" key="1">
    <citation type="submission" date="2022-10" db="EMBL/GenBank/DDBJ databases">
        <title>Alteromonas sp. chi3 Genome sequencing.</title>
        <authorList>
            <person name="Park S."/>
        </authorList>
    </citation>
    <scope>NUCLEOTIDE SEQUENCE [LARGE SCALE GENOMIC DNA]</scope>
    <source>
        <strain evidence="3">chi3</strain>
    </source>
</reference>
<protein>
    <recommendedName>
        <fullName evidence="4">YceI family protein</fullName>
    </recommendedName>
</protein>
<evidence type="ECO:0000313" key="2">
    <source>
        <dbReference type="EMBL" id="MDC8832874.1"/>
    </source>
</evidence>
<feature type="signal peptide" evidence="1">
    <location>
        <begin position="1"/>
        <end position="20"/>
    </location>
</feature>
<gene>
    <name evidence="2" type="ORF">OIK42_19140</name>
</gene>
<dbReference type="RefSeq" id="WP_273642769.1">
    <property type="nucleotide sequence ID" value="NZ_JAQQXP010000004.1"/>
</dbReference>
<comment type="caution">
    <text evidence="2">The sequence shown here is derived from an EMBL/GenBank/DDBJ whole genome shotgun (WGS) entry which is preliminary data.</text>
</comment>
<keyword evidence="1" id="KW-0732">Signal</keyword>
<proteinExistence type="predicted"/>
<keyword evidence="3" id="KW-1185">Reference proteome</keyword>
<feature type="chain" id="PRO_5045486110" description="YceI family protein" evidence="1">
    <location>
        <begin position="21"/>
        <end position="181"/>
    </location>
</feature>
<accession>A0ABT5L755</accession>
<evidence type="ECO:0000256" key="1">
    <source>
        <dbReference type="SAM" id="SignalP"/>
    </source>
</evidence>
<organism evidence="2 3">
    <name type="scientific">Alteromonas gilva</name>
    <dbReference type="NCBI Taxonomy" id="2987522"/>
    <lineage>
        <taxon>Bacteria</taxon>
        <taxon>Pseudomonadati</taxon>
        <taxon>Pseudomonadota</taxon>
        <taxon>Gammaproteobacteria</taxon>
        <taxon>Alteromonadales</taxon>
        <taxon>Alteromonadaceae</taxon>
        <taxon>Alteromonas/Salinimonas group</taxon>
        <taxon>Alteromonas</taxon>
    </lineage>
</organism>
<name>A0ABT5L755_9ALTE</name>
<dbReference type="Proteomes" id="UP001218788">
    <property type="component" value="Unassembled WGS sequence"/>
</dbReference>
<dbReference type="EMBL" id="JAQQXP010000004">
    <property type="protein sequence ID" value="MDC8832874.1"/>
    <property type="molecule type" value="Genomic_DNA"/>
</dbReference>